<feature type="compositionally biased region" description="Basic and acidic residues" evidence="1">
    <location>
        <begin position="257"/>
        <end position="271"/>
    </location>
</feature>
<evidence type="ECO:0000313" key="2">
    <source>
        <dbReference type="EMBL" id="SPD59018.1"/>
    </source>
</evidence>
<reference evidence="2 3" key="1">
    <citation type="submission" date="2018-01" db="EMBL/GenBank/DDBJ databases">
        <authorList>
            <person name="Clerissi C."/>
        </authorList>
    </citation>
    <scope>NUCLEOTIDE SEQUENCE [LARGE SCALE GENOMIC DNA]</scope>
    <source>
        <strain evidence="2">Cupriavidus taiwanensis STM 6160</strain>
        <plasmid evidence="3">ii</plasmid>
    </source>
</reference>
<name>A0A375HLA1_9BURK</name>
<sequence>MAAVPGDAGDRLRAGRADHHPDRRRRHAGGGVDAELVLGLGCGRHRLLAEQPDADHRGLAGGFVRCHPLVHHVQGDEPLVLQRDPGRLRRRCRRRRGRRRAGAAQRQVGFGGRRRLPDGQRRDRDHRARLRPGGRARPARAEGADREAVREGRDRQVRDPPGGGPHAGPHERAAGRGRGAVRPGLRDGRHQQRVRPGRRGAGAGRQRRGQPGGQDRSQVADRGHADPGGVQGQDHHRQQALDGGRLRRPGQRAVLHGQDHDGVRRRQEGGRGHVQGGRSITLMPGVKAFASNDIPFCLCRICRPLLF</sequence>
<geneLocation type="plasmid" evidence="3">
    <name>ii</name>
</geneLocation>
<feature type="region of interest" description="Disordered" evidence="1">
    <location>
        <begin position="1"/>
        <end position="30"/>
    </location>
</feature>
<dbReference type="EMBL" id="LT984807">
    <property type="protein sequence ID" value="SPD59018.1"/>
    <property type="molecule type" value="Genomic_DNA"/>
</dbReference>
<feature type="region of interest" description="Disordered" evidence="1">
    <location>
        <begin position="92"/>
        <end position="277"/>
    </location>
</feature>
<protein>
    <submittedName>
        <fullName evidence="2">NAD/NADP transhydrogenase beta subunit</fullName>
    </submittedName>
</protein>
<proteinExistence type="predicted"/>
<dbReference type="AlphaFoldDB" id="A0A375HLA1"/>
<evidence type="ECO:0000256" key="1">
    <source>
        <dbReference type="SAM" id="MobiDB-lite"/>
    </source>
</evidence>
<feature type="compositionally biased region" description="Basic residues" evidence="1">
    <location>
        <begin position="127"/>
        <end position="138"/>
    </location>
</feature>
<feature type="compositionally biased region" description="Basic and acidic residues" evidence="1">
    <location>
        <begin position="139"/>
        <end position="158"/>
    </location>
</feature>
<dbReference type="Proteomes" id="UP000255168">
    <property type="component" value="Plasmid II"/>
</dbReference>
<organism evidence="2 3">
    <name type="scientific">Cupriavidus neocaledonicus</name>
    <dbReference type="NCBI Taxonomy" id="1040979"/>
    <lineage>
        <taxon>Bacteria</taxon>
        <taxon>Pseudomonadati</taxon>
        <taxon>Pseudomonadota</taxon>
        <taxon>Betaproteobacteria</taxon>
        <taxon>Burkholderiales</taxon>
        <taxon>Burkholderiaceae</taxon>
        <taxon>Cupriavidus</taxon>
    </lineage>
</organism>
<gene>
    <name evidence="2" type="ORF">CBM2607_MP10420</name>
</gene>
<feature type="compositionally biased region" description="Basic and acidic residues" evidence="1">
    <location>
        <begin position="115"/>
        <end position="126"/>
    </location>
</feature>
<keyword evidence="2" id="KW-0614">Plasmid</keyword>
<evidence type="ECO:0000313" key="3">
    <source>
        <dbReference type="Proteomes" id="UP000255168"/>
    </source>
</evidence>
<feature type="compositionally biased region" description="Basic residues" evidence="1">
    <location>
        <begin position="92"/>
        <end position="101"/>
    </location>
</feature>
<feature type="compositionally biased region" description="Basic and acidic residues" evidence="1">
    <location>
        <begin position="8"/>
        <end position="21"/>
    </location>
</feature>
<accession>A0A375HLA1</accession>